<reference evidence="1" key="1">
    <citation type="journal article" date="2015" name="Nature">
        <title>Complex archaea that bridge the gap between prokaryotes and eukaryotes.</title>
        <authorList>
            <person name="Spang A."/>
            <person name="Saw J.H."/>
            <person name="Jorgensen S.L."/>
            <person name="Zaremba-Niedzwiedzka K."/>
            <person name="Martijn J."/>
            <person name="Lind A.E."/>
            <person name="van Eijk R."/>
            <person name="Schleper C."/>
            <person name="Guy L."/>
            <person name="Ettema T.J."/>
        </authorList>
    </citation>
    <scope>NUCLEOTIDE SEQUENCE</scope>
</reference>
<organism evidence="1">
    <name type="scientific">marine sediment metagenome</name>
    <dbReference type="NCBI Taxonomy" id="412755"/>
    <lineage>
        <taxon>unclassified sequences</taxon>
        <taxon>metagenomes</taxon>
        <taxon>ecological metagenomes</taxon>
    </lineage>
</organism>
<proteinExistence type="predicted"/>
<name>A0A0F9E3L5_9ZZZZ</name>
<protein>
    <submittedName>
        <fullName evidence="1">Uncharacterized protein</fullName>
    </submittedName>
</protein>
<comment type="caution">
    <text evidence="1">The sequence shown here is derived from an EMBL/GenBank/DDBJ whole genome shotgun (WGS) entry which is preliminary data.</text>
</comment>
<accession>A0A0F9E3L5</accession>
<dbReference type="AlphaFoldDB" id="A0A0F9E3L5"/>
<feature type="non-terminal residue" evidence="1">
    <location>
        <position position="1"/>
    </location>
</feature>
<evidence type="ECO:0000313" key="1">
    <source>
        <dbReference type="EMBL" id="KKL60721.1"/>
    </source>
</evidence>
<dbReference type="EMBL" id="LAZR01029054">
    <property type="protein sequence ID" value="KKL60721.1"/>
    <property type="molecule type" value="Genomic_DNA"/>
</dbReference>
<gene>
    <name evidence="1" type="ORF">LCGC14_2202530</name>
</gene>
<sequence length="51" mass="5778">VDGVLDQAYSILGEGGERLDDELVSPFYPDHSDYDYTWNGSEFVRDIHGVE</sequence>